<sequence>MAVISPDLIADTEAYASTITRLSAEPYIDYGSRKIKLLHEHFPFDCEAYESVPLMSVDPSGAIAAVHLPGILSSRLRQQVQQALQVLQDAGITDKHPCGWAYGWGTPIVELNDGGLCGGPPGWAATIGAIADAYNHCVWHQKLVTDVLTALASNDPSDPEAYSAMKPYKVLDVLFEVNTFAWWGDTANITVHGFSFP</sequence>
<organism evidence="1 2">
    <name type="scientific">Coprinellus micaceus</name>
    <name type="common">Glistening ink-cap mushroom</name>
    <name type="synonym">Coprinus micaceus</name>
    <dbReference type="NCBI Taxonomy" id="71717"/>
    <lineage>
        <taxon>Eukaryota</taxon>
        <taxon>Fungi</taxon>
        <taxon>Dikarya</taxon>
        <taxon>Basidiomycota</taxon>
        <taxon>Agaricomycotina</taxon>
        <taxon>Agaricomycetes</taxon>
        <taxon>Agaricomycetidae</taxon>
        <taxon>Agaricales</taxon>
        <taxon>Agaricineae</taxon>
        <taxon>Psathyrellaceae</taxon>
        <taxon>Coprinellus</taxon>
    </lineage>
</organism>
<evidence type="ECO:0000313" key="1">
    <source>
        <dbReference type="EMBL" id="TEB18747.1"/>
    </source>
</evidence>
<dbReference type="AlphaFoldDB" id="A0A4Y7SAU8"/>
<gene>
    <name evidence="1" type="ORF">FA13DRAFT_1803088</name>
</gene>
<proteinExistence type="predicted"/>
<reference evidence="1 2" key="1">
    <citation type="journal article" date="2019" name="Nat. Ecol. Evol.">
        <title>Megaphylogeny resolves global patterns of mushroom evolution.</title>
        <authorList>
            <person name="Varga T."/>
            <person name="Krizsan K."/>
            <person name="Foldi C."/>
            <person name="Dima B."/>
            <person name="Sanchez-Garcia M."/>
            <person name="Sanchez-Ramirez S."/>
            <person name="Szollosi G.J."/>
            <person name="Szarkandi J.G."/>
            <person name="Papp V."/>
            <person name="Albert L."/>
            <person name="Andreopoulos W."/>
            <person name="Angelini C."/>
            <person name="Antonin V."/>
            <person name="Barry K.W."/>
            <person name="Bougher N.L."/>
            <person name="Buchanan P."/>
            <person name="Buyck B."/>
            <person name="Bense V."/>
            <person name="Catcheside P."/>
            <person name="Chovatia M."/>
            <person name="Cooper J."/>
            <person name="Damon W."/>
            <person name="Desjardin D."/>
            <person name="Finy P."/>
            <person name="Geml J."/>
            <person name="Haridas S."/>
            <person name="Hughes K."/>
            <person name="Justo A."/>
            <person name="Karasinski D."/>
            <person name="Kautmanova I."/>
            <person name="Kiss B."/>
            <person name="Kocsube S."/>
            <person name="Kotiranta H."/>
            <person name="LaButti K.M."/>
            <person name="Lechner B.E."/>
            <person name="Liimatainen K."/>
            <person name="Lipzen A."/>
            <person name="Lukacs Z."/>
            <person name="Mihaltcheva S."/>
            <person name="Morgado L.N."/>
            <person name="Niskanen T."/>
            <person name="Noordeloos M.E."/>
            <person name="Ohm R.A."/>
            <person name="Ortiz-Santana B."/>
            <person name="Ovrebo C."/>
            <person name="Racz N."/>
            <person name="Riley R."/>
            <person name="Savchenko A."/>
            <person name="Shiryaev A."/>
            <person name="Soop K."/>
            <person name="Spirin V."/>
            <person name="Szebenyi C."/>
            <person name="Tomsovsky M."/>
            <person name="Tulloss R.E."/>
            <person name="Uehling J."/>
            <person name="Grigoriev I.V."/>
            <person name="Vagvolgyi C."/>
            <person name="Papp T."/>
            <person name="Martin F.M."/>
            <person name="Miettinen O."/>
            <person name="Hibbett D.S."/>
            <person name="Nagy L.G."/>
        </authorList>
    </citation>
    <scope>NUCLEOTIDE SEQUENCE [LARGE SCALE GENOMIC DNA]</scope>
    <source>
        <strain evidence="1 2">FP101781</strain>
    </source>
</reference>
<name>A0A4Y7SAU8_COPMI</name>
<evidence type="ECO:0000313" key="2">
    <source>
        <dbReference type="Proteomes" id="UP000298030"/>
    </source>
</evidence>
<keyword evidence="2" id="KW-1185">Reference proteome</keyword>
<dbReference type="EMBL" id="QPFP01000230">
    <property type="protein sequence ID" value="TEB18747.1"/>
    <property type="molecule type" value="Genomic_DNA"/>
</dbReference>
<protein>
    <submittedName>
        <fullName evidence="1">Uncharacterized protein</fullName>
    </submittedName>
</protein>
<accession>A0A4Y7SAU8</accession>
<dbReference type="Proteomes" id="UP000298030">
    <property type="component" value="Unassembled WGS sequence"/>
</dbReference>
<comment type="caution">
    <text evidence="1">The sequence shown here is derived from an EMBL/GenBank/DDBJ whole genome shotgun (WGS) entry which is preliminary data.</text>
</comment>